<dbReference type="InterPro" id="IPR016155">
    <property type="entry name" value="Mopterin_synth/thiamin_S_b"/>
</dbReference>
<reference evidence="1 2" key="1">
    <citation type="submission" date="2017-02" db="EMBL/GenBank/DDBJ databases">
        <authorList>
            <person name="Peterson S.W."/>
        </authorList>
    </citation>
    <scope>NUCLEOTIDE SEQUENCE [LARGE SCALE GENOMIC DNA]</scope>
    <source>
        <strain evidence="1 2">B Ar 00.02</strain>
    </source>
</reference>
<evidence type="ECO:0000313" key="2">
    <source>
        <dbReference type="Proteomes" id="UP000195913"/>
    </source>
</evidence>
<dbReference type="InterPro" id="IPR003749">
    <property type="entry name" value="ThiS/MoaD-like"/>
</dbReference>
<dbReference type="RefSeq" id="WP_086997400.1">
    <property type="nucleotide sequence ID" value="NZ_FUHW01000025.1"/>
</dbReference>
<dbReference type="Pfam" id="PF02597">
    <property type="entry name" value="ThiS"/>
    <property type="match status" value="1"/>
</dbReference>
<dbReference type="Gene3D" id="3.10.20.30">
    <property type="match status" value="1"/>
</dbReference>
<accession>A0A1R4G0K7</accession>
<dbReference type="EMBL" id="FUHW01000025">
    <property type="protein sequence ID" value="SJM61688.1"/>
    <property type="molecule type" value="Genomic_DNA"/>
</dbReference>
<dbReference type="SUPFAM" id="SSF54285">
    <property type="entry name" value="MoaD/ThiS"/>
    <property type="match status" value="1"/>
</dbReference>
<dbReference type="CDD" id="cd17040">
    <property type="entry name" value="Ubl_MoaD_like"/>
    <property type="match status" value="1"/>
</dbReference>
<dbReference type="AlphaFoldDB" id="A0A1R4G0K7"/>
<protein>
    <submittedName>
        <fullName evidence="1">Molybdenum cofactor biosynthesis protein MoaD</fullName>
    </submittedName>
</protein>
<dbReference type="Proteomes" id="UP000195913">
    <property type="component" value="Unassembled WGS sequence"/>
</dbReference>
<evidence type="ECO:0000313" key="1">
    <source>
        <dbReference type="EMBL" id="SJM61688.1"/>
    </source>
</evidence>
<name>A0A1R4G0K7_9MICC</name>
<keyword evidence="2" id="KW-1185">Reference proteome</keyword>
<proteinExistence type="predicted"/>
<sequence length="90" mass="9413">MKIRFFAAAAAAAGVRELEVPLKDIENDGGTLAALLGHLPKAVPSDESGSPLQRVLTRSSFLVNEMGARDESRPLADADVIDILPPFAGG</sequence>
<gene>
    <name evidence="1" type="ORF">FM101_06980</name>
</gene>
<dbReference type="InterPro" id="IPR012675">
    <property type="entry name" value="Beta-grasp_dom_sf"/>
</dbReference>
<organism evidence="1 2">
    <name type="scientific">Arthrobacter rhombi</name>
    <dbReference type="NCBI Taxonomy" id="71253"/>
    <lineage>
        <taxon>Bacteria</taxon>
        <taxon>Bacillati</taxon>
        <taxon>Actinomycetota</taxon>
        <taxon>Actinomycetes</taxon>
        <taxon>Micrococcales</taxon>
        <taxon>Micrococcaceae</taxon>
        <taxon>Arthrobacter</taxon>
    </lineage>
</organism>